<dbReference type="KEGG" id="lhi:JP39_11510"/>
<evidence type="ECO:0000313" key="2">
    <source>
        <dbReference type="EMBL" id="ALB29933.1"/>
    </source>
</evidence>
<dbReference type="Proteomes" id="UP000061546">
    <property type="component" value="Chromosome"/>
</dbReference>
<dbReference type="EMBL" id="CP012559">
    <property type="protein sequence ID" value="ALB29933.1"/>
    <property type="molecule type" value="Genomic_DNA"/>
</dbReference>
<keyword evidence="1" id="KW-1133">Transmembrane helix</keyword>
<gene>
    <name evidence="2" type="ORF">JP39_11510</name>
</gene>
<keyword evidence="3" id="KW-1185">Reference proteome</keyword>
<evidence type="ECO:0000313" key="3">
    <source>
        <dbReference type="Proteomes" id="UP000061546"/>
    </source>
</evidence>
<accession>A0A0K2LFG8</accession>
<feature type="transmembrane region" description="Helical" evidence="1">
    <location>
        <begin position="34"/>
        <end position="53"/>
    </location>
</feature>
<proteinExistence type="predicted"/>
<evidence type="ECO:0000256" key="1">
    <source>
        <dbReference type="SAM" id="Phobius"/>
    </source>
</evidence>
<sequence>MLKFGKKVTYRPLIISILFTLIPLIPAIKFNWPLAYLLSLVVFSIIFFVYYLFNLPTTFNYWEADVNVIRYNDMKKISSRLVMMLAPFKNQLTTIKKQDIQSITVNGKLANPDEVAVPLQVTAYYAVLTPILSMIKNPVTLELTMKDGQTISLSVARDYAYSNKKTIEKLNQFFDSLDDAQIKIINYSNHKISFN</sequence>
<keyword evidence="1" id="KW-0472">Membrane</keyword>
<reference evidence="2 3" key="1">
    <citation type="submission" date="2015-08" db="EMBL/GenBank/DDBJ databases">
        <title>Genomic sequence of Lactobacillus heilongjiangensis DSM 28069, isolated from Chinese traditional pickle.</title>
        <authorList>
            <person name="Jiang X."/>
            <person name="Zheng B."/>
            <person name="Cheng H."/>
        </authorList>
    </citation>
    <scope>NUCLEOTIDE SEQUENCE [LARGE SCALE GENOMIC DNA]</scope>
    <source>
        <strain evidence="2 3">DSM 28069</strain>
    </source>
</reference>
<dbReference type="RefSeq" id="WP_041500927.1">
    <property type="nucleotide sequence ID" value="NZ_BJDV01000003.1"/>
</dbReference>
<name>A0A0K2LFG8_9LACO</name>
<organism evidence="2 3">
    <name type="scientific">Companilactobacillus heilongjiangensis</name>
    <dbReference type="NCBI Taxonomy" id="1074467"/>
    <lineage>
        <taxon>Bacteria</taxon>
        <taxon>Bacillati</taxon>
        <taxon>Bacillota</taxon>
        <taxon>Bacilli</taxon>
        <taxon>Lactobacillales</taxon>
        <taxon>Lactobacillaceae</taxon>
        <taxon>Companilactobacillus</taxon>
    </lineage>
</organism>
<feature type="transmembrane region" description="Helical" evidence="1">
    <location>
        <begin position="12"/>
        <end position="28"/>
    </location>
</feature>
<dbReference type="AlphaFoldDB" id="A0A0K2LFG8"/>
<dbReference type="OrthoDB" id="2310386at2"/>
<protein>
    <submittedName>
        <fullName evidence="2">Uncharacterized protein</fullName>
    </submittedName>
</protein>
<keyword evidence="1" id="KW-0812">Transmembrane</keyword>